<dbReference type="NCBIfam" id="TIGR03558">
    <property type="entry name" value="oxido_grp_1"/>
    <property type="match status" value="1"/>
</dbReference>
<comment type="similarity">
    <text evidence="1">To bacterial alkanal monooxygenase alpha and beta chains.</text>
</comment>
<dbReference type="KEGG" id="aswu:HUW51_02160"/>
<dbReference type="RefSeq" id="WP_185272360.1">
    <property type="nucleotide sequence ID" value="NZ_CP055156.1"/>
</dbReference>
<reference evidence="4 5" key="1">
    <citation type="journal article" date="2018" name="Int. J. Syst. Evol. Microbiol.">
        <title>Adhaeribacter swui sp. nov., isolated from wet mud.</title>
        <authorList>
            <person name="Kim D.U."/>
            <person name="Kim K.W."/>
            <person name="Kang M.S."/>
            <person name="Kim J.Y."/>
            <person name="Jang J.H."/>
            <person name="Kim M.K."/>
        </authorList>
    </citation>
    <scope>NUCLEOTIDE SEQUENCE [LARGE SCALE GENOMIC DNA]</scope>
    <source>
        <strain evidence="4 5">KCTC 52873</strain>
    </source>
</reference>
<dbReference type="InterPro" id="IPR050766">
    <property type="entry name" value="Bact_Lucif_Oxidored"/>
</dbReference>
<evidence type="ECO:0000313" key="4">
    <source>
        <dbReference type="EMBL" id="QNF31585.1"/>
    </source>
</evidence>
<feature type="domain" description="Luciferase-like" evidence="3">
    <location>
        <begin position="23"/>
        <end position="305"/>
    </location>
</feature>
<evidence type="ECO:0000256" key="1">
    <source>
        <dbReference type="ARBA" id="ARBA00007789"/>
    </source>
</evidence>
<gene>
    <name evidence="4" type="ORF">HUW51_02160</name>
</gene>
<dbReference type="GO" id="GO:0016705">
    <property type="term" value="F:oxidoreductase activity, acting on paired donors, with incorporation or reduction of molecular oxygen"/>
    <property type="evidence" value="ECO:0007669"/>
    <property type="project" value="InterPro"/>
</dbReference>
<dbReference type="GO" id="GO:0005829">
    <property type="term" value="C:cytosol"/>
    <property type="evidence" value="ECO:0007669"/>
    <property type="project" value="TreeGrafter"/>
</dbReference>
<protein>
    <recommendedName>
        <fullName evidence="2">Luciferase-like monooxygenase</fullName>
    </recommendedName>
</protein>
<dbReference type="SUPFAM" id="SSF51679">
    <property type="entry name" value="Bacterial luciferase-like"/>
    <property type="match status" value="1"/>
</dbReference>
<dbReference type="EMBL" id="CP055156">
    <property type="protein sequence ID" value="QNF31585.1"/>
    <property type="molecule type" value="Genomic_DNA"/>
</dbReference>
<evidence type="ECO:0000313" key="5">
    <source>
        <dbReference type="Proteomes" id="UP000515237"/>
    </source>
</evidence>
<dbReference type="InterPro" id="IPR019949">
    <property type="entry name" value="CmoO-like"/>
</dbReference>
<dbReference type="Proteomes" id="UP000515237">
    <property type="component" value="Chromosome"/>
</dbReference>
<evidence type="ECO:0000256" key="2">
    <source>
        <dbReference type="ARBA" id="ARBA00074555"/>
    </source>
</evidence>
<sequence length="342" mass="37178">MTQSKKLSEIPVSVLDLVPVLAGHTPADSFRNSLELAQAAERLGYKRYWMAEHHNMVGIASSATAVLIGYIAGGTSTIRVGSGGIMLPNHAPLVVAEQFGTLASLYPNRIDLGLGRAPGSDQLTAMALRRSLTGSVNDFPDNVEELRTYLSNDNSTSPVRAIPGEGLNVPLYILGSSTFGAQLAGLMGLPYAFASHFAPTYLQAALQVYRENFRPSESLKEPYAMVALNAIVADTEQEAHRLATSLYASFINVIRGKSQPLQPPVDNMDDIWDANEAYAVQQMLRYSFVGNPEQVKESLQSFVDSTQADELIISSHIYDQAARVRSYELIAELKQEPASVTI</sequence>
<proteinExistence type="predicted"/>
<dbReference type="Gene3D" id="3.20.20.30">
    <property type="entry name" value="Luciferase-like domain"/>
    <property type="match status" value="1"/>
</dbReference>
<organism evidence="4 5">
    <name type="scientific">Adhaeribacter swui</name>
    <dbReference type="NCBI Taxonomy" id="2086471"/>
    <lineage>
        <taxon>Bacteria</taxon>
        <taxon>Pseudomonadati</taxon>
        <taxon>Bacteroidota</taxon>
        <taxon>Cytophagia</taxon>
        <taxon>Cytophagales</taxon>
        <taxon>Hymenobacteraceae</taxon>
        <taxon>Adhaeribacter</taxon>
    </lineage>
</organism>
<dbReference type="PANTHER" id="PTHR30137:SF6">
    <property type="entry name" value="LUCIFERASE-LIKE MONOOXYGENASE"/>
    <property type="match status" value="1"/>
</dbReference>
<dbReference type="InterPro" id="IPR036661">
    <property type="entry name" value="Luciferase-like_sf"/>
</dbReference>
<name>A0A7G7G351_9BACT</name>
<dbReference type="PANTHER" id="PTHR30137">
    <property type="entry name" value="LUCIFERASE-LIKE MONOOXYGENASE"/>
    <property type="match status" value="1"/>
</dbReference>
<accession>A0A7G7G351</accession>
<evidence type="ECO:0000259" key="3">
    <source>
        <dbReference type="Pfam" id="PF00296"/>
    </source>
</evidence>
<dbReference type="AlphaFoldDB" id="A0A7G7G351"/>
<dbReference type="Pfam" id="PF00296">
    <property type="entry name" value="Bac_luciferase"/>
    <property type="match status" value="1"/>
</dbReference>
<keyword evidence="5" id="KW-1185">Reference proteome</keyword>
<dbReference type="InterPro" id="IPR011251">
    <property type="entry name" value="Luciferase-like_dom"/>
</dbReference>
<dbReference type="FunFam" id="3.20.20.30:FF:000002">
    <property type="entry name" value="LLM class flavin-dependent oxidoreductase"/>
    <property type="match status" value="1"/>
</dbReference>